<dbReference type="InterPro" id="IPR036387">
    <property type="entry name" value="Neurhyp_horm_dom_sf"/>
</dbReference>
<dbReference type="Pfam" id="PF00184">
    <property type="entry name" value="Hormone_5"/>
    <property type="match status" value="1"/>
</dbReference>
<proteinExistence type="inferred from homology"/>
<keyword evidence="3" id="KW-0963">Cytoplasm</keyword>
<keyword evidence="7" id="KW-0539">Nucleus</keyword>
<dbReference type="GO" id="GO:0005737">
    <property type="term" value="C:cytoplasm"/>
    <property type="evidence" value="ECO:0007669"/>
    <property type="project" value="UniProtKB-SubCell"/>
</dbReference>
<dbReference type="InterPro" id="IPR039846">
    <property type="entry name" value="ZCCHC4"/>
</dbReference>
<evidence type="ECO:0000256" key="7">
    <source>
        <dbReference type="ARBA" id="ARBA00023242"/>
    </source>
</evidence>
<dbReference type="Pfam" id="PF10237">
    <property type="entry name" value="N6-adenineMlase"/>
    <property type="match status" value="1"/>
</dbReference>
<evidence type="ECO:0000313" key="11">
    <source>
        <dbReference type="EMBL" id="OXU23198.1"/>
    </source>
</evidence>
<dbReference type="Proteomes" id="UP000215335">
    <property type="component" value="Unassembled WGS sequence"/>
</dbReference>
<dbReference type="GO" id="GO:0005730">
    <property type="term" value="C:nucleolus"/>
    <property type="evidence" value="ECO:0007669"/>
    <property type="project" value="TreeGrafter"/>
</dbReference>
<dbReference type="STRING" id="543379.A0A232EYE5"/>
<dbReference type="Gene3D" id="2.60.9.10">
    <property type="entry name" value="Neurohypophysial hormone domain"/>
    <property type="match status" value="1"/>
</dbReference>
<organism evidence="11 12">
    <name type="scientific">Trichomalopsis sarcophagae</name>
    <dbReference type="NCBI Taxonomy" id="543379"/>
    <lineage>
        <taxon>Eukaryota</taxon>
        <taxon>Metazoa</taxon>
        <taxon>Ecdysozoa</taxon>
        <taxon>Arthropoda</taxon>
        <taxon>Hexapoda</taxon>
        <taxon>Insecta</taxon>
        <taxon>Pterygota</taxon>
        <taxon>Neoptera</taxon>
        <taxon>Endopterygota</taxon>
        <taxon>Hymenoptera</taxon>
        <taxon>Apocrita</taxon>
        <taxon>Proctotrupomorpha</taxon>
        <taxon>Chalcidoidea</taxon>
        <taxon>Pteromalidae</taxon>
        <taxon>Pteromalinae</taxon>
        <taxon>Trichomalopsis</taxon>
    </lineage>
</organism>
<feature type="domain" description="CCHC-type" evidence="10">
    <location>
        <begin position="433"/>
        <end position="446"/>
    </location>
</feature>
<keyword evidence="5" id="KW-0808">Transferase</keyword>
<feature type="compositionally biased region" description="Basic and acidic residues" evidence="9">
    <location>
        <begin position="502"/>
        <end position="520"/>
    </location>
</feature>
<keyword evidence="8" id="KW-0479">Metal-binding</keyword>
<dbReference type="AlphaFoldDB" id="A0A232EYE5"/>
<dbReference type="PANTHER" id="PTHR13493:SF3">
    <property type="entry name" value="RRNA N6-ADENOSINE-METHYLTRANSFERASE ZCCHC4"/>
    <property type="match status" value="1"/>
</dbReference>
<gene>
    <name evidence="11" type="ORF">TSAR_002931</name>
</gene>
<dbReference type="PROSITE" id="PS00092">
    <property type="entry name" value="N6_MTASE"/>
    <property type="match status" value="1"/>
</dbReference>
<sequence>MKDFEPPGSLLCYWGDLKKHPKCAHGPALLFGREYNGEVNKFYACSACRDRKLCSFHLEHGKEPTKYQKQAWEQEKKKNLPSYNHQKLFIQYNQLLGENPAKRAYCHTCARLFSISDKHKHDEHEITENLSDHQMSNPSEFLKPLDNSRKEAQYLFSKKAVNDIINLLTDLKAESVLCIGAPRIHEFITQNLGSKMSSLLLDIDGRFHNFFGPLNYCWYNLFNHHFFQEDSEDVFKEFLTQNKGKNMYLVCDPPFGGRVEPISQTMKTISDLHKKLNKITDGKNELKIFFIFPYFMESVMREKSNPPNIGGGLKDLKMTDYKVAYDNHPLFVSKVNNQQQGSQVRIFTNVPLNLIKLPESDGYKYCKRCDKWVSAENKHCKICHSCTSKDGRRYRHCKACERCVKPTWQHCKKCDRCALPNHKCGQKPKIGSCYKCKEIGHTEKECAAVQLEKSKAVSKKRKGKTENSDSPAKKQKIEALDSTSETKNNKSKPIKKKNKKLNSPEKDNNRVKKVPSDAKQNKNKNVNVLESSVVNSNDSKETKKTVKISGGASNKEQQLVKKSKKLSKKILTRQVVHISLLRHTPVLAKFAMSKVIIVLTTLVSLSYGCLITNCPRGGKRGDPTFLLENIARECPACGREEQGRCFGPHICCSPSMGCLIGTPETLRCRKESLYSRPCVAGFAMCQGNSGRCAANGICCSQESCFIDSACKLVDEAGNDRKIGAEFGAFLLENAGTNEHIL</sequence>
<dbReference type="GO" id="GO:0005185">
    <property type="term" value="F:neurohypophyseal hormone activity"/>
    <property type="evidence" value="ECO:0007669"/>
    <property type="project" value="InterPro"/>
</dbReference>
<keyword evidence="6" id="KW-1015">Disulfide bond</keyword>
<dbReference type="GO" id="GO:0005576">
    <property type="term" value="C:extracellular region"/>
    <property type="evidence" value="ECO:0007669"/>
    <property type="project" value="InterPro"/>
</dbReference>
<dbReference type="InterPro" id="IPR001878">
    <property type="entry name" value="Znf_CCHC"/>
</dbReference>
<evidence type="ECO:0000256" key="5">
    <source>
        <dbReference type="ARBA" id="ARBA00022679"/>
    </source>
</evidence>
<dbReference type="PANTHER" id="PTHR13493">
    <property type="entry name" value="ZINC FINGER CCHC DOMAIN-CONTAINING"/>
    <property type="match status" value="1"/>
</dbReference>
<dbReference type="PROSITE" id="PS50158">
    <property type="entry name" value="ZF_CCHC"/>
    <property type="match status" value="1"/>
</dbReference>
<feature type="compositionally biased region" description="Basic and acidic residues" evidence="9">
    <location>
        <begin position="464"/>
        <end position="479"/>
    </location>
</feature>
<comment type="caution">
    <text evidence="11">The sequence shown here is derived from an EMBL/GenBank/DDBJ whole genome shotgun (WGS) entry which is preliminary data.</text>
</comment>
<dbReference type="PROSITE" id="PS50216">
    <property type="entry name" value="DHHC"/>
    <property type="match status" value="1"/>
</dbReference>
<keyword evidence="12" id="KW-1185">Reference proteome</keyword>
<keyword evidence="8" id="KW-0862">Zinc</keyword>
<dbReference type="PRINTS" id="PR00831">
    <property type="entry name" value="NEUROPHYSIN"/>
</dbReference>
<dbReference type="InterPro" id="IPR022423">
    <property type="entry name" value="Neurohypophysial_hormone_CS"/>
</dbReference>
<feature type="compositionally biased region" description="Basic residues" evidence="9">
    <location>
        <begin position="489"/>
        <end position="500"/>
    </location>
</feature>
<evidence type="ECO:0000256" key="6">
    <source>
        <dbReference type="ARBA" id="ARBA00023157"/>
    </source>
</evidence>
<evidence type="ECO:0000259" key="10">
    <source>
        <dbReference type="PROSITE" id="PS50158"/>
    </source>
</evidence>
<dbReference type="GO" id="GO:0008988">
    <property type="term" value="F:rRNA (adenine-N6-)-methyltransferase activity"/>
    <property type="evidence" value="ECO:0007669"/>
    <property type="project" value="InterPro"/>
</dbReference>
<feature type="region of interest" description="Disordered" evidence="9">
    <location>
        <begin position="457"/>
        <end position="560"/>
    </location>
</feature>
<evidence type="ECO:0000256" key="3">
    <source>
        <dbReference type="ARBA" id="ARBA00022490"/>
    </source>
</evidence>
<dbReference type="GO" id="GO:0008270">
    <property type="term" value="F:zinc ion binding"/>
    <property type="evidence" value="ECO:0007669"/>
    <property type="project" value="UniProtKB-KW"/>
</dbReference>
<evidence type="ECO:0000256" key="9">
    <source>
        <dbReference type="SAM" id="MobiDB-lite"/>
    </source>
</evidence>
<dbReference type="Pfam" id="PF00220">
    <property type="entry name" value="Hormone_4"/>
    <property type="match status" value="1"/>
</dbReference>
<evidence type="ECO:0000256" key="4">
    <source>
        <dbReference type="ARBA" id="ARBA00022603"/>
    </source>
</evidence>
<evidence type="ECO:0000256" key="2">
    <source>
        <dbReference type="ARBA" id="ARBA00007369"/>
    </source>
</evidence>
<dbReference type="GO" id="GO:0003676">
    <property type="term" value="F:nucleic acid binding"/>
    <property type="evidence" value="ECO:0007669"/>
    <property type="project" value="InterPro"/>
</dbReference>
<keyword evidence="4" id="KW-0489">Methyltransferase</keyword>
<dbReference type="EMBL" id="NNAY01001695">
    <property type="protein sequence ID" value="OXU23198.1"/>
    <property type="molecule type" value="Genomic_DNA"/>
</dbReference>
<dbReference type="InterPro" id="IPR000981">
    <property type="entry name" value="Neurhyp_horm"/>
</dbReference>
<keyword evidence="8" id="KW-0863">Zinc-finger</keyword>
<name>A0A232EYE5_9HYME</name>
<feature type="compositionally biased region" description="Low complexity" evidence="9">
    <location>
        <begin position="523"/>
        <end position="537"/>
    </location>
</feature>
<evidence type="ECO:0000256" key="8">
    <source>
        <dbReference type="PROSITE-ProRule" id="PRU00047"/>
    </source>
</evidence>
<dbReference type="InterPro" id="IPR002052">
    <property type="entry name" value="DNA_methylase_N6_adenine_CS"/>
</dbReference>
<evidence type="ECO:0000313" key="12">
    <source>
        <dbReference type="Proteomes" id="UP000215335"/>
    </source>
</evidence>
<comment type="similarity">
    <text evidence="2">Belongs to the vasopressin/oxytocin family.</text>
</comment>
<protein>
    <recommendedName>
        <fullName evidence="10">CCHC-type domain-containing protein</fullName>
    </recommendedName>
</protein>
<dbReference type="SMART" id="SM00003">
    <property type="entry name" value="NH"/>
    <property type="match status" value="1"/>
</dbReference>
<reference evidence="11 12" key="1">
    <citation type="journal article" date="2017" name="Curr. Biol.">
        <title>The Evolution of Venom by Co-option of Single-Copy Genes.</title>
        <authorList>
            <person name="Martinson E.O."/>
            <person name="Mrinalini"/>
            <person name="Kelkar Y.D."/>
            <person name="Chang C.H."/>
            <person name="Werren J.H."/>
        </authorList>
    </citation>
    <scope>NUCLEOTIDE SEQUENCE [LARGE SCALE GENOMIC DNA]</scope>
    <source>
        <strain evidence="11 12">Alberta</strain>
        <tissue evidence="11">Whole body</tissue>
    </source>
</reference>
<evidence type="ECO:0000256" key="1">
    <source>
        <dbReference type="ARBA" id="ARBA00004496"/>
    </source>
</evidence>
<dbReference type="InterPro" id="IPR041370">
    <property type="entry name" value="Mlase_EEF1AKMT1/ZCCHC4"/>
</dbReference>
<comment type="subcellular location">
    <subcellularLocation>
        <location evidence="1">Cytoplasm</location>
    </subcellularLocation>
</comment>
<dbReference type="PROSITE" id="PS00264">
    <property type="entry name" value="NEUROHYPOPHYS_HORM"/>
    <property type="match status" value="1"/>
</dbReference>
<dbReference type="SUPFAM" id="SSF49606">
    <property type="entry name" value="Neurophysin II"/>
    <property type="match status" value="1"/>
</dbReference>
<accession>A0A232EYE5</accession>
<dbReference type="OrthoDB" id="431817at2759"/>